<evidence type="ECO:0000313" key="2">
    <source>
        <dbReference type="EMBL" id="KAD2805134.1"/>
    </source>
</evidence>
<comment type="caution">
    <text evidence="2">The sequence shown here is derived from an EMBL/GenBank/DDBJ whole genome shotgun (WGS) entry which is preliminary data.</text>
</comment>
<feature type="region of interest" description="Disordered" evidence="1">
    <location>
        <begin position="57"/>
        <end position="88"/>
    </location>
</feature>
<evidence type="ECO:0000256" key="1">
    <source>
        <dbReference type="SAM" id="MobiDB-lite"/>
    </source>
</evidence>
<reference evidence="2 3" key="1">
    <citation type="submission" date="2019-05" db="EMBL/GenBank/DDBJ databases">
        <title>Mikania micrantha, genome provides insights into the molecular mechanism of rapid growth.</title>
        <authorList>
            <person name="Liu B."/>
        </authorList>
    </citation>
    <scope>NUCLEOTIDE SEQUENCE [LARGE SCALE GENOMIC DNA]</scope>
    <source>
        <strain evidence="2">NLD-2019</strain>
        <tissue evidence="2">Leaf</tissue>
    </source>
</reference>
<proteinExistence type="predicted"/>
<keyword evidence="3" id="KW-1185">Reference proteome</keyword>
<protein>
    <submittedName>
        <fullName evidence="2">Uncharacterized protein</fullName>
    </submittedName>
</protein>
<dbReference type="Proteomes" id="UP000326396">
    <property type="component" value="Linkage Group LG8"/>
</dbReference>
<sequence length="88" mass="9625">MLAATMEEFRVMVTTTWIPKAVLYLQNPSRPRSVASWCEVQSGCVDDATSVDDAMMGGSMVRQQERRKDSSVSRGGDDGLMGAVKHSN</sequence>
<dbReference type="AlphaFoldDB" id="A0A5N6LU79"/>
<accession>A0A5N6LU79</accession>
<name>A0A5N6LU79_9ASTR</name>
<feature type="compositionally biased region" description="Basic and acidic residues" evidence="1">
    <location>
        <begin position="63"/>
        <end position="77"/>
    </location>
</feature>
<organism evidence="2 3">
    <name type="scientific">Mikania micrantha</name>
    <name type="common">bitter vine</name>
    <dbReference type="NCBI Taxonomy" id="192012"/>
    <lineage>
        <taxon>Eukaryota</taxon>
        <taxon>Viridiplantae</taxon>
        <taxon>Streptophyta</taxon>
        <taxon>Embryophyta</taxon>
        <taxon>Tracheophyta</taxon>
        <taxon>Spermatophyta</taxon>
        <taxon>Magnoliopsida</taxon>
        <taxon>eudicotyledons</taxon>
        <taxon>Gunneridae</taxon>
        <taxon>Pentapetalae</taxon>
        <taxon>asterids</taxon>
        <taxon>campanulids</taxon>
        <taxon>Asterales</taxon>
        <taxon>Asteraceae</taxon>
        <taxon>Asteroideae</taxon>
        <taxon>Heliantheae alliance</taxon>
        <taxon>Eupatorieae</taxon>
        <taxon>Mikania</taxon>
    </lineage>
</organism>
<dbReference type="EMBL" id="SZYD01000018">
    <property type="protein sequence ID" value="KAD2805134.1"/>
    <property type="molecule type" value="Genomic_DNA"/>
</dbReference>
<gene>
    <name evidence="2" type="ORF">E3N88_38511</name>
</gene>
<evidence type="ECO:0000313" key="3">
    <source>
        <dbReference type="Proteomes" id="UP000326396"/>
    </source>
</evidence>